<dbReference type="GO" id="GO:0009002">
    <property type="term" value="F:serine-type D-Ala-D-Ala carboxypeptidase activity"/>
    <property type="evidence" value="ECO:0007669"/>
    <property type="project" value="InterPro"/>
</dbReference>
<keyword evidence="9" id="KW-0573">Peptidoglycan synthesis</keyword>
<keyword evidence="5" id="KW-0645">Protease</keyword>
<keyword evidence="7" id="KW-0378">Hydrolase</keyword>
<dbReference type="Proteomes" id="UP000318711">
    <property type="component" value="Unassembled WGS sequence"/>
</dbReference>
<feature type="transmembrane region" description="Helical" evidence="13">
    <location>
        <begin position="26"/>
        <end position="44"/>
    </location>
</feature>
<feature type="domain" description="Penicillin-binding protein dimerisation" evidence="15">
    <location>
        <begin position="67"/>
        <end position="231"/>
    </location>
</feature>
<keyword evidence="6 13" id="KW-0812">Transmembrane</keyword>
<reference evidence="16 17" key="1">
    <citation type="submission" date="2017-07" db="EMBL/GenBank/DDBJ databases">
        <title>Mechanisms for carbon and nitrogen cycling indicate functional differentiation within the Candidate Phyla Radiation.</title>
        <authorList>
            <person name="Danczak R.E."/>
            <person name="Johnston M.D."/>
            <person name="Kenah C."/>
            <person name="Slattery M."/>
            <person name="Wrighton K.C."/>
            <person name="Wilkins M.J."/>
        </authorList>
    </citation>
    <scope>NUCLEOTIDE SEQUENCE [LARGE SCALE GENOMIC DNA]</scope>
    <source>
        <strain evidence="16">Licking1014_2</strain>
    </source>
</reference>
<keyword evidence="3" id="KW-1003">Cell membrane</keyword>
<dbReference type="InterPro" id="IPR017790">
    <property type="entry name" value="Penicillin-binding_protein_2"/>
</dbReference>
<dbReference type="SUPFAM" id="SSF56601">
    <property type="entry name" value="beta-lactamase/transpeptidase-like"/>
    <property type="match status" value="1"/>
</dbReference>
<evidence type="ECO:0000313" key="16">
    <source>
        <dbReference type="EMBL" id="TSC97157.1"/>
    </source>
</evidence>
<dbReference type="Gene3D" id="3.90.1310.10">
    <property type="entry name" value="Penicillin-binding protein 2a (Domain 2)"/>
    <property type="match status" value="1"/>
</dbReference>
<evidence type="ECO:0000256" key="13">
    <source>
        <dbReference type="SAM" id="Phobius"/>
    </source>
</evidence>
<dbReference type="PANTHER" id="PTHR30627:SF2">
    <property type="entry name" value="PEPTIDOGLYCAN D,D-TRANSPEPTIDASE MRDA"/>
    <property type="match status" value="1"/>
</dbReference>
<sequence length="621" mass="68468">MEIKEWDKEEFFEEETAQEQSNGNRGFLGLLLIIAVIFIGRLVYLQITEGYFFRYLAEGNSLRWRALPAPRGLIIDANGQPLVKNDWSYDLSINPLNLPAKTAEKQSIINELKEIYPDGNLDKEKILKGAEEITIKSGLSHEEMLAYKIKIQNLAGVTVKQNLKRNYFSQDGLSHILGYIGKVSDDDLRRLPNYKTTDLIGKTGLEAVYENKLKGSDGREKMEVNSRGQIQRFLGKIDPQIGNNLRLWLDLGLQERSLTALQEQLAVLPPENQSVKAVAIALNPQTGGVLAMVSLPFYDNNIFSSNQIKEEYQKILDNPDKPLFNRAVSGLYPSGSVIKPVMAAAGLEERVINEQTTINDPGEIKIGDWVFPDWKNHGSVDVKKAIAESCNVFFYATAGGWDKIRGLGVKKIGEYLRRFGFGASAGIDLTGEADGLVPTAEWKEKNKKEKWYQGDSYHLGIGQGDFLVTPLQIAMANAAIANGGRLIKPRLAKTIESPDGKISELPTEVTNNQVVSGKSIKVVQEGMRQAVTDGSARQLADLKDKNGQPVAAAGKTGTAQFGAADAEGKMKTHAWFAGYAPYDNPQILVVVFIEGGGEGFAAAEPVAKKMLEYWFLSRVSP</sequence>
<evidence type="ECO:0000313" key="17">
    <source>
        <dbReference type="Proteomes" id="UP000318711"/>
    </source>
</evidence>
<gene>
    <name evidence="16" type="ORF">CEN88_143</name>
</gene>
<evidence type="ECO:0000256" key="3">
    <source>
        <dbReference type="ARBA" id="ARBA00022475"/>
    </source>
</evidence>
<evidence type="ECO:0000256" key="2">
    <source>
        <dbReference type="ARBA" id="ARBA00004236"/>
    </source>
</evidence>
<evidence type="ECO:0000259" key="14">
    <source>
        <dbReference type="Pfam" id="PF00905"/>
    </source>
</evidence>
<evidence type="ECO:0000256" key="12">
    <source>
        <dbReference type="ARBA" id="ARBA00023316"/>
    </source>
</evidence>
<accession>A0A554LWB9</accession>
<keyword evidence="8" id="KW-0133">Cell shape</keyword>
<evidence type="ECO:0000256" key="7">
    <source>
        <dbReference type="ARBA" id="ARBA00022801"/>
    </source>
</evidence>
<keyword evidence="4" id="KW-0997">Cell inner membrane</keyword>
<dbReference type="GO" id="GO:0006508">
    <property type="term" value="P:proteolysis"/>
    <property type="evidence" value="ECO:0007669"/>
    <property type="project" value="UniProtKB-KW"/>
</dbReference>
<dbReference type="GO" id="GO:0009252">
    <property type="term" value="P:peptidoglycan biosynthetic process"/>
    <property type="evidence" value="ECO:0007669"/>
    <property type="project" value="UniProtKB-KW"/>
</dbReference>
<comment type="subcellular location">
    <subcellularLocation>
        <location evidence="2">Cell membrane</location>
    </subcellularLocation>
    <subcellularLocation>
        <location evidence="1">Membrane</location>
        <topology evidence="1">Single-pass membrane protein</topology>
    </subcellularLocation>
</comment>
<evidence type="ECO:0000256" key="11">
    <source>
        <dbReference type="ARBA" id="ARBA00023136"/>
    </source>
</evidence>
<evidence type="ECO:0000256" key="5">
    <source>
        <dbReference type="ARBA" id="ARBA00022670"/>
    </source>
</evidence>
<proteinExistence type="predicted"/>
<dbReference type="InterPro" id="IPR050515">
    <property type="entry name" value="Beta-lactam/transpept"/>
</dbReference>
<evidence type="ECO:0000256" key="8">
    <source>
        <dbReference type="ARBA" id="ARBA00022960"/>
    </source>
</evidence>
<dbReference type="EMBL" id="VMGL01000011">
    <property type="protein sequence ID" value="TSC97157.1"/>
    <property type="molecule type" value="Genomic_DNA"/>
</dbReference>
<evidence type="ECO:0000256" key="9">
    <source>
        <dbReference type="ARBA" id="ARBA00022984"/>
    </source>
</evidence>
<dbReference type="InterPro" id="IPR012338">
    <property type="entry name" value="Beta-lactam/transpept-like"/>
</dbReference>
<dbReference type="InterPro" id="IPR005311">
    <property type="entry name" value="PBP_dimer"/>
</dbReference>
<evidence type="ECO:0000256" key="1">
    <source>
        <dbReference type="ARBA" id="ARBA00004167"/>
    </source>
</evidence>
<feature type="domain" description="Penicillin-binding protein transpeptidase" evidence="14">
    <location>
        <begin position="278"/>
        <end position="612"/>
    </location>
</feature>
<keyword evidence="11 13" id="KW-0472">Membrane</keyword>
<dbReference type="GO" id="GO:0008658">
    <property type="term" value="F:penicillin binding"/>
    <property type="evidence" value="ECO:0007669"/>
    <property type="project" value="InterPro"/>
</dbReference>
<dbReference type="NCBIfam" id="TIGR03423">
    <property type="entry name" value="pbp2_mrdA"/>
    <property type="match status" value="1"/>
</dbReference>
<evidence type="ECO:0000259" key="15">
    <source>
        <dbReference type="Pfam" id="PF03717"/>
    </source>
</evidence>
<dbReference type="GO" id="GO:0071555">
    <property type="term" value="P:cell wall organization"/>
    <property type="evidence" value="ECO:0007669"/>
    <property type="project" value="UniProtKB-KW"/>
</dbReference>
<keyword evidence="10 13" id="KW-1133">Transmembrane helix</keyword>
<dbReference type="PANTHER" id="PTHR30627">
    <property type="entry name" value="PEPTIDOGLYCAN D,D-TRANSPEPTIDASE"/>
    <property type="match status" value="1"/>
</dbReference>
<evidence type="ECO:0000256" key="4">
    <source>
        <dbReference type="ARBA" id="ARBA00022519"/>
    </source>
</evidence>
<dbReference type="InterPro" id="IPR001460">
    <property type="entry name" value="PCN-bd_Tpept"/>
</dbReference>
<comment type="caution">
    <text evidence="16">The sequence shown here is derived from an EMBL/GenBank/DDBJ whole genome shotgun (WGS) entry which is preliminary data.</text>
</comment>
<dbReference type="InterPro" id="IPR036138">
    <property type="entry name" value="PBP_dimer_sf"/>
</dbReference>
<dbReference type="SUPFAM" id="SSF56519">
    <property type="entry name" value="Penicillin binding protein dimerisation domain"/>
    <property type="match status" value="1"/>
</dbReference>
<dbReference type="Pfam" id="PF03717">
    <property type="entry name" value="PBP_dimer"/>
    <property type="match status" value="1"/>
</dbReference>
<evidence type="ECO:0000256" key="6">
    <source>
        <dbReference type="ARBA" id="ARBA00022692"/>
    </source>
</evidence>
<evidence type="ECO:0000256" key="10">
    <source>
        <dbReference type="ARBA" id="ARBA00022989"/>
    </source>
</evidence>
<dbReference type="GO" id="GO:0005886">
    <property type="term" value="C:plasma membrane"/>
    <property type="evidence" value="ECO:0007669"/>
    <property type="project" value="UniProtKB-SubCell"/>
</dbReference>
<organism evidence="16 17">
    <name type="scientific">Candidatus Berkelbacteria bacterium Licking1014_2</name>
    <dbReference type="NCBI Taxonomy" id="2017146"/>
    <lineage>
        <taxon>Bacteria</taxon>
        <taxon>Candidatus Berkelbacteria</taxon>
    </lineage>
</organism>
<name>A0A554LWB9_9BACT</name>
<dbReference type="AlphaFoldDB" id="A0A554LWB9"/>
<dbReference type="GO" id="GO:0008360">
    <property type="term" value="P:regulation of cell shape"/>
    <property type="evidence" value="ECO:0007669"/>
    <property type="project" value="UniProtKB-KW"/>
</dbReference>
<dbReference type="Gene3D" id="3.30.1390.30">
    <property type="entry name" value="Penicillin-binding protein 2a, domain 3"/>
    <property type="match status" value="1"/>
</dbReference>
<protein>
    <submittedName>
        <fullName evidence="16">Penicillin-binding protein 2</fullName>
    </submittedName>
</protein>
<keyword evidence="12" id="KW-0961">Cell wall biogenesis/degradation</keyword>
<dbReference type="GO" id="GO:0071972">
    <property type="term" value="F:peptidoglycan L,D-transpeptidase activity"/>
    <property type="evidence" value="ECO:0007669"/>
    <property type="project" value="TreeGrafter"/>
</dbReference>
<dbReference type="Pfam" id="PF00905">
    <property type="entry name" value="Transpeptidase"/>
    <property type="match status" value="1"/>
</dbReference>
<dbReference type="Gene3D" id="3.40.710.10">
    <property type="entry name" value="DD-peptidase/beta-lactamase superfamily"/>
    <property type="match status" value="1"/>
</dbReference>